<feature type="domain" description="UBC core" evidence="2">
    <location>
        <begin position="1"/>
        <end position="130"/>
    </location>
</feature>
<gene>
    <name evidence="3" type="ORF">JR316_007636</name>
</gene>
<dbReference type="PANTHER" id="PTHR24068">
    <property type="entry name" value="UBIQUITIN-CONJUGATING ENZYME E2"/>
    <property type="match status" value="1"/>
</dbReference>
<dbReference type="Pfam" id="PF00179">
    <property type="entry name" value="UQ_con"/>
    <property type="match status" value="1"/>
</dbReference>
<evidence type="ECO:0000259" key="2">
    <source>
        <dbReference type="PROSITE" id="PS50127"/>
    </source>
</evidence>
<comment type="caution">
    <text evidence="3">The sequence shown here is derived from an EMBL/GenBank/DDBJ whole genome shotgun (WGS) entry which is preliminary data.</text>
</comment>
<dbReference type="SUPFAM" id="SSF54495">
    <property type="entry name" value="UBC-like"/>
    <property type="match status" value="1"/>
</dbReference>
<evidence type="ECO:0000313" key="3">
    <source>
        <dbReference type="EMBL" id="KAG5167289.1"/>
    </source>
</evidence>
<sequence length="264" mass="28311">MNLASGASSPMTIKRITREIADLKKEDLGPIVLEPSDDLSIWRGSIPGPQGSVYEGGIFNISEQGNICIDILKQNWSPALSLFKVMLSLSSLLTDPNPKDPLVPSIATQYVRNRKEHDATARQWTHSFAYPKPPIPIVQPQTSKAKGKRRADDSPQVIIGNSGSASRPSRSATSAATTGASTTEIIELDSDSEIEAITRSDPKGKKRKRPSGTGPVNAEEVVDVSDDEDGVGAGASSKRTRTRNPPSTTDRGTTHGEVIVIEDD</sequence>
<dbReference type="InterPro" id="IPR016135">
    <property type="entry name" value="UBQ-conjugating_enzyme/RWD"/>
</dbReference>
<dbReference type="EMBL" id="JAFIQS010000007">
    <property type="protein sequence ID" value="KAG5167289.1"/>
    <property type="molecule type" value="Genomic_DNA"/>
</dbReference>
<reference evidence="3" key="1">
    <citation type="submission" date="2021-02" db="EMBL/GenBank/DDBJ databases">
        <title>Psilocybe cubensis genome.</title>
        <authorList>
            <person name="Mckernan K.J."/>
            <person name="Crawford S."/>
            <person name="Trippe A."/>
            <person name="Kane L.T."/>
            <person name="Mclaughlin S."/>
        </authorList>
    </citation>
    <scope>NUCLEOTIDE SEQUENCE [LARGE SCALE GENOMIC DNA]</scope>
    <source>
        <strain evidence="3">MGC-MH-2018</strain>
    </source>
</reference>
<protein>
    <recommendedName>
        <fullName evidence="2">UBC core domain-containing protein</fullName>
    </recommendedName>
</protein>
<dbReference type="InterPro" id="IPR000608">
    <property type="entry name" value="UBC"/>
</dbReference>
<organism evidence="3">
    <name type="scientific">Psilocybe cubensis</name>
    <name type="common">Psychedelic mushroom</name>
    <name type="synonym">Stropharia cubensis</name>
    <dbReference type="NCBI Taxonomy" id="181762"/>
    <lineage>
        <taxon>Eukaryota</taxon>
        <taxon>Fungi</taxon>
        <taxon>Dikarya</taxon>
        <taxon>Basidiomycota</taxon>
        <taxon>Agaricomycotina</taxon>
        <taxon>Agaricomycetes</taxon>
        <taxon>Agaricomycetidae</taxon>
        <taxon>Agaricales</taxon>
        <taxon>Agaricineae</taxon>
        <taxon>Strophariaceae</taxon>
        <taxon>Psilocybe</taxon>
    </lineage>
</organism>
<dbReference type="PROSITE" id="PS50127">
    <property type="entry name" value="UBC_2"/>
    <property type="match status" value="1"/>
</dbReference>
<evidence type="ECO:0000256" key="1">
    <source>
        <dbReference type="SAM" id="MobiDB-lite"/>
    </source>
</evidence>
<feature type="compositionally biased region" description="Acidic residues" evidence="1">
    <location>
        <begin position="220"/>
        <end position="230"/>
    </location>
</feature>
<name>A0A8H7XX26_PSICU</name>
<accession>A0A8H7XX26</accession>
<dbReference type="SMART" id="SM00212">
    <property type="entry name" value="UBCc"/>
    <property type="match status" value="1"/>
</dbReference>
<feature type="region of interest" description="Disordered" evidence="1">
    <location>
        <begin position="125"/>
        <end position="264"/>
    </location>
</feature>
<proteinExistence type="predicted"/>
<feature type="compositionally biased region" description="Low complexity" evidence="1">
    <location>
        <begin position="162"/>
        <end position="185"/>
    </location>
</feature>
<dbReference type="Gene3D" id="3.10.110.10">
    <property type="entry name" value="Ubiquitin Conjugating Enzyme"/>
    <property type="match status" value="2"/>
</dbReference>
<dbReference type="AlphaFoldDB" id="A0A8H7XX26"/>